<keyword evidence="8" id="KW-0408">Iron</keyword>
<evidence type="ECO:0000256" key="8">
    <source>
        <dbReference type="ARBA" id="ARBA00023004"/>
    </source>
</evidence>
<dbReference type="Gene3D" id="1.10.630.10">
    <property type="entry name" value="Cytochrome P450"/>
    <property type="match status" value="1"/>
</dbReference>
<evidence type="ECO:0000256" key="2">
    <source>
        <dbReference type="ARBA" id="ARBA00004370"/>
    </source>
</evidence>
<dbReference type="GO" id="GO:0016020">
    <property type="term" value="C:membrane"/>
    <property type="evidence" value="ECO:0007669"/>
    <property type="project" value="UniProtKB-SubCell"/>
</dbReference>
<dbReference type="STRING" id="65489.A0A0D3F4A3"/>
<evidence type="ECO:0000256" key="7">
    <source>
        <dbReference type="ARBA" id="ARBA00023002"/>
    </source>
</evidence>
<dbReference type="eggNOG" id="KOG0156">
    <property type="taxonomic scope" value="Eukaryota"/>
</dbReference>
<evidence type="ECO:0000313" key="11">
    <source>
        <dbReference type="Proteomes" id="UP000026960"/>
    </source>
</evidence>
<reference evidence="10" key="1">
    <citation type="journal article" date="2009" name="Rice">
        <title>De Novo Next Generation Sequencing of Plant Genomes.</title>
        <authorList>
            <person name="Rounsley S."/>
            <person name="Marri P.R."/>
            <person name="Yu Y."/>
            <person name="He R."/>
            <person name="Sisneros N."/>
            <person name="Goicoechea J.L."/>
            <person name="Lee S.J."/>
            <person name="Angelova A."/>
            <person name="Kudrna D."/>
            <person name="Luo M."/>
            <person name="Affourtit J."/>
            <person name="Desany B."/>
            <person name="Knight J."/>
            <person name="Niazi F."/>
            <person name="Egholm M."/>
            <person name="Wing R.A."/>
        </authorList>
    </citation>
    <scope>NUCLEOTIDE SEQUENCE [LARGE SCALE GENOMIC DNA]</scope>
    <source>
        <strain evidence="10">cv. IRGC 105608</strain>
    </source>
</reference>
<evidence type="ECO:0000256" key="3">
    <source>
        <dbReference type="ARBA" id="ARBA00022617"/>
    </source>
</evidence>
<dbReference type="GO" id="GO:0004497">
    <property type="term" value="F:monooxygenase activity"/>
    <property type="evidence" value="ECO:0007669"/>
    <property type="project" value="InterPro"/>
</dbReference>
<name>A0A0D3F4A3_9ORYZ</name>
<dbReference type="EnsemblPlants" id="OBART02G14140.1">
    <property type="protein sequence ID" value="OBART02G14140.1"/>
    <property type="gene ID" value="OBART02G14140"/>
</dbReference>
<dbReference type="PaxDb" id="65489-OBART02G14140.1"/>
<comment type="cofactor">
    <cofactor evidence="1">
        <name>heme</name>
        <dbReference type="ChEBI" id="CHEBI:30413"/>
    </cofactor>
</comment>
<dbReference type="InterPro" id="IPR036396">
    <property type="entry name" value="Cyt_P450_sf"/>
</dbReference>
<protein>
    <recommendedName>
        <fullName evidence="12">Cytochrome P450</fullName>
    </recommendedName>
</protein>
<reference evidence="10" key="2">
    <citation type="submission" date="2015-03" db="UniProtKB">
        <authorList>
            <consortium name="EnsemblPlants"/>
        </authorList>
    </citation>
    <scope>IDENTIFICATION</scope>
</reference>
<dbReference type="PANTHER" id="PTHR47947">
    <property type="entry name" value="CYTOCHROME P450 82C3-RELATED"/>
    <property type="match status" value="1"/>
</dbReference>
<accession>A0A0D3F4A3</accession>
<keyword evidence="6" id="KW-1133">Transmembrane helix</keyword>
<keyword evidence="11" id="KW-1185">Reference proteome</keyword>
<dbReference type="Pfam" id="PF00067">
    <property type="entry name" value="p450"/>
    <property type="match status" value="1"/>
</dbReference>
<dbReference type="SUPFAM" id="SSF48264">
    <property type="entry name" value="Cytochrome P450"/>
    <property type="match status" value="1"/>
</dbReference>
<evidence type="ECO:0000256" key="4">
    <source>
        <dbReference type="ARBA" id="ARBA00022692"/>
    </source>
</evidence>
<dbReference type="InterPro" id="IPR001128">
    <property type="entry name" value="Cyt_P450"/>
</dbReference>
<evidence type="ECO:0000256" key="5">
    <source>
        <dbReference type="ARBA" id="ARBA00022723"/>
    </source>
</evidence>
<evidence type="ECO:0000256" key="6">
    <source>
        <dbReference type="ARBA" id="ARBA00022989"/>
    </source>
</evidence>
<keyword evidence="9" id="KW-0472">Membrane</keyword>
<evidence type="ECO:0008006" key="12">
    <source>
        <dbReference type="Google" id="ProtNLM"/>
    </source>
</evidence>
<sequence>MEVVRLGRGVEEGDMEKLPFLKCVTMETLHMHPPIRLLHEAVADCVVDGYSVPKGTPVMVNVWTDKSIGHNPG</sequence>
<keyword evidence="4" id="KW-0812">Transmembrane</keyword>
<proteinExistence type="predicted"/>
<dbReference type="InterPro" id="IPR050651">
    <property type="entry name" value="Plant_Cytochrome_P450_Monoox"/>
</dbReference>
<dbReference type="HOGENOM" id="CLU_2708686_0_0_1"/>
<keyword evidence="7" id="KW-0560">Oxidoreductase</keyword>
<dbReference type="GO" id="GO:0016705">
    <property type="term" value="F:oxidoreductase activity, acting on paired donors, with incorporation or reduction of molecular oxygen"/>
    <property type="evidence" value="ECO:0007669"/>
    <property type="project" value="InterPro"/>
</dbReference>
<dbReference type="Proteomes" id="UP000026960">
    <property type="component" value="Chromosome 2"/>
</dbReference>
<organism evidence="10">
    <name type="scientific">Oryza barthii</name>
    <dbReference type="NCBI Taxonomy" id="65489"/>
    <lineage>
        <taxon>Eukaryota</taxon>
        <taxon>Viridiplantae</taxon>
        <taxon>Streptophyta</taxon>
        <taxon>Embryophyta</taxon>
        <taxon>Tracheophyta</taxon>
        <taxon>Spermatophyta</taxon>
        <taxon>Magnoliopsida</taxon>
        <taxon>Liliopsida</taxon>
        <taxon>Poales</taxon>
        <taxon>Poaceae</taxon>
        <taxon>BOP clade</taxon>
        <taxon>Oryzoideae</taxon>
        <taxon>Oryzeae</taxon>
        <taxon>Oryzinae</taxon>
        <taxon>Oryza</taxon>
    </lineage>
</organism>
<keyword evidence="3" id="KW-0349">Heme</keyword>
<evidence type="ECO:0000256" key="9">
    <source>
        <dbReference type="ARBA" id="ARBA00023136"/>
    </source>
</evidence>
<dbReference type="Gramene" id="OBART02G14140.1">
    <property type="protein sequence ID" value="OBART02G14140.1"/>
    <property type="gene ID" value="OBART02G14140"/>
</dbReference>
<evidence type="ECO:0000313" key="10">
    <source>
        <dbReference type="EnsemblPlants" id="OBART02G14140.1"/>
    </source>
</evidence>
<dbReference type="AlphaFoldDB" id="A0A0D3F4A3"/>
<dbReference type="GO" id="GO:0005506">
    <property type="term" value="F:iron ion binding"/>
    <property type="evidence" value="ECO:0007669"/>
    <property type="project" value="InterPro"/>
</dbReference>
<dbReference type="PANTHER" id="PTHR47947:SF26">
    <property type="entry name" value="CYTOCHROME P450"/>
    <property type="match status" value="1"/>
</dbReference>
<comment type="subcellular location">
    <subcellularLocation>
        <location evidence="2">Membrane</location>
    </subcellularLocation>
</comment>
<keyword evidence="5" id="KW-0479">Metal-binding</keyword>
<dbReference type="GO" id="GO:0020037">
    <property type="term" value="F:heme binding"/>
    <property type="evidence" value="ECO:0007669"/>
    <property type="project" value="InterPro"/>
</dbReference>
<evidence type="ECO:0000256" key="1">
    <source>
        <dbReference type="ARBA" id="ARBA00001971"/>
    </source>
</evidence>